<keyword evidence="13" id="KW-1185">Reference proteome</keyword>
<dbReference type="PANTHER" id="PTHR48039:SF5">
    <property type="entry name" value="RNA-BINDING PROTEIN 28"/>
    <property type="match status" value="1"/>
</dbReference>
<keyword evidence="4" id="KW-0698">rRNA processing</keyword>
<dbReference type="Gene3D" id="3.30.70.330">
    <property type="match status" value="5"/>
</dbReference>
<dbReference type="InterPro" id="IPR035979">
    <property type="entry name" value="RBD_domain_sf"/>
</dbReference>
<reference evidence="12 13" key="1">
    <citation type="journal article" date="2018" name="Nat. Ecol. Evol.">
        <title>Pezizomycetes genomes reveal the molecular basis of ectomycorrhizal truffle lifestyle.</title>
        <authorList>
            <person name="Murat C."/>
            <person name="Payen T."/>
            <person name="Noel B."/>
            <person name="Kuo A."/>
            <person name="Morin E."/>
            <person name="Chen J."/>
            <person name="Kohler A."/>
            <person name="Krizsan K."/>
            <person name="Balestrini R."/>
            <person name="Da Silva C."/>
            <person name="Montanini B."/>
            <person name="Hainaut M."/>
            <person name="Levati E."/>
            <person name="Barry K.W."/>
            <person name="Belfiori B."/>
            <person name="Cichocki N."/>
            <person name="Clum A."/>
            <person name="Dockter R.B."/>
            <person name="Fauchery L."/>
            <person name="Guy J."/>
            <person name="Iotti M."/>
            <person name="Le Tacon F."/>
            <person name="Lindquist E.A."/>
            <person name="Lipzen A."/>
            <person name="Malagnac F."/>
            <person name="Mello A."/>
            <person name="Molinier V."/>
            <person name="Miyauchi S."/>
            <person name="Poulain J."/>
            <person name="Riccioni C."/>
            <person name="Rubini A."/>
            <person name="Sitrit Y."/>
            <person name="Splivallo R."/>
            <person name="Traeger S."/>
            <person name="Wang M."/>
            <person name="Zifcakova L."/>
            <person name="Wipf D."/>
            <person name="Zambonelli A."/>
            <person name="Paolocci F."/>
            <person name="Nowrousian M."/>
            <person name="Ottonello S."/>
            <person name="Baldrian P."/>
            <person name="Spatafora J.W."/>
            <person name="Henrissat B."/>
            <person name="Nagy L.G."/>
            <person name="Aury J.M."/>
            <person name="Wincker P."/>
            <person name="Grigoriev I.V."/>
            <person name="Bonfante P."/>
            <person name="Martin F.M."/>
        </authorList>
    </citation>
    <scope>NUCLEOTIDE SEQUENCE [LARGE SCALE GENOMIC DNA]</scope>
    <source>
        <strain evidence="12 13">ATCC MYA-4762</strain>
    </source>
</reference>
<dbReference type="OrthoDB" id="439639at2759"/>
<evidence type="ECO:0000256" key="5">
    <source>
        <dbReference type="ARBA" id="ARBA00022737"/>
    </source>
</evidence>
<dbReference type="CDD" id="cd12568">
    <property type="entry name" value="RRM3_MRD1"/>
    <property type="match status" value="1"/>
</dbReference>
<evidence type="ECO:0000259" key="11">
    <source>
        <dbReference type="PROSITE" id="PS50102"/>
    </source>
</evidence>
<proteinExistence type="inferred from homology"/>
<dbReference type="InterPro" id="IPR012677">
    <property type="entry name" value="Nucleotide-bd_a/b_plait_sf"/>
</dbReference>
<keyword evidence="8" id="KW-0687">Ribonucleoprotein</keyword>
<dbReference type="CDD" id="cd12320">
    <property type="entry name" value="RRM6_RBM19_RRM5_MRD1"/>
    <property type="match status" value="1"/>
</dbReference>
<evidence type="ECO:0000313" key="13">
    <source>
        <dbReference type="Proteomes" id="UP000267821"/>
    </source>
</evidence>
<organism evidence="12 13">
    <name type="scientific">Terfezia boudieri ATCC MYA-4762</name>
    <dbReference type="NCBI Taxonomy" id="1051890"/>
    <lineage>
        <taxon>Eukaryota</taxon>
        <taxon>Fungi</taxon>
        <taxon>Dikarya</taxon>
        <taxon>Ascomycota</taxon>
        <taxon>Pezizomycotina</taxon>
        <taxon>Pezizomycetes</taxon>
        <taxon>Pezizales</taxon>
        <taxon>Pezizaceae</taxon>
        <taxon>Terfezia</taxon>
    </lineage>
</organism>
<dbReference type="GO" id="GO:0006364">
    <property type="term" value="P:rRNA processing"/>
    <property type="evidence" value="ECO:0007669"/>
    <property type="project" value="UniProtKB-KW"/>
</dbReference>
<dbReference type="GO" id="GO:1990904">
    <property type="term" value="C:ribonucleoprotein complex"/>
    <property type="evidence" value="ECO:0007669"/>
    <property type="project" value="UniProtKB-KW"/>
</dbReference>
<feature type="domain" description="RRM" evidence="11">
    <location>
        <begin position="316"/>
        <end position="394"/>
    </location>
</feature>
<dbReference type="PANTHER" id="PTHR48039">
    <property type="entry name" value="RNA-BINDING MOTIF PROTEIN 14B"/>
    <property type="match status" value="1"/>
</dbReference>
<evidence type="ECO:0000256" key="10">
    <source>
        <dbReference type="SAM" id="MobiDB-lite"/>
    </source>
</evidence>
<dbReference type="InParanoid" id="A0A3N4LUL3"/>
<dbReference type="GO" id="GO:0003729">
    <property type="term" value="F:mRNA binding"/>
    <property type="evidence" value="ECO:0007669"/>
    <property type="project" value="TreeGrafter"/>
</dbReference>
<evidence type="ECO:0000256" key="2">
    <source>
        <dbReference type="ARBA" id="ARBA00008033"/>
    </source>
</evidence>
<dbReference type="GO" id="GO:0005634">
    <property type="term" value="C:nucleus"/>
    <property type="evidence" value="ECO:0007669"/>
    <property type="project" value="UniProtKB-SubCell"/>
</dbReference>
<dbReference type="SUPFAM" id="SSF54928">
    <property type="entry name" value="RNA-binding domain, RBD"/>
    <property type="match status" value="4"/>
</dbReference>
<dbReference type="FunCoup" id="A0A3N4LUL3">
    <property type="interactions" value="1156"/>
</dbReference>
<dbReference type="InterPro" id="IPR000504">
    <property type="entry name" value="RRM_dom"/>
</dbReference>
<comment type="subcellular location">
    <subcellularLocation>
        <location evidence="1">Nucleus</location>
    </subcellularLocation>
</comment>
<evidence type="ECO:0000256" key="7">
    <source>
        <dbReference type="ARBA" id="ARBA00023242"/>
    </source>
</evidence>
<feature type="domain" description="RRM" evidence="11">
    <location>
        <begin position="502"/>
        <end position="574"/>
    </location>
</feature>
<keyword evidence="5" id="KW-0677">Repeat</keyword>
<feature type="domain" description="RRM" evidence="11">
    <location>
        <begin position="725"/>
        <end position="802"/>
    </location>
</feature>
<feature type="domain" description="RRM" evidence="11">
    <location>
        <begin position="3"/>
        <end position="76"/>
    </location>
</feature>
<accession>A0A3N4LUL3</accession>
<keyword evidence="7" id="KW-0539">Nucleus</keyword>
<evidence type="ECO:0000256" key="4">
    <source>
        <dbReference type="ARBA" id="ARBA00022552"/>
    </source>
</evidence>
<dbReference type="STRING" id="1051890.A0A3N4LUL3"/>
<feature type="domain" description="RRM" evidence="11">
    <location>
        <begin position="620"/>
        <end position="703"/>
    </location>
</feature>
<dbReference type="SMART" id="SM00360">
    <property type="entry name" value="RRM"/>
    <property type="match status" value="5"/>
</dbReference>
<dbReference type="InterPro" id="IPR034482">
    <property type="entry name" value="Mrd1_RRM3"/>
</dbReference>
<evidence type="ECO:0000256" key="3">
    <source>
        <dbReference type="ARBA" id="ARBA00013428"/>
    </source>
</evidence>
<keyword evidence="6 9" id="KW-0694">RNA-binding</keyword>
<sequence length="848" mass="94489">MSSRIFIKNLPPSKFTEIDFREHFGKFAAVTDVKLIPNRRIGYVGFKSPEDAERAVKYFNKTFIRMSRIAVEIARPIADNNLPRPWSAHTPGSSAYQRKHELKIPAQDLSNSLKRKRDKVERPNPATDAKLQEFLEVMQPSSHAKTWSNCELAVTNQDSAPMIQAEEGESDDEFVDIKTKPTKSKDMVTTDGLVFGTDNVEEDLLKVSTEDALTADPKFAEEEQRAITDEEWLRSRTSRLLDLTDDIEGHLAQQTTATGKPPVPKITETEESSIMQTEANENSLAVTAGGQKSQEEDGEEYKAEVDAIIAEIGKSGRLFLRNLPYTTTEEELWQAFEPFGELEEAHLVLDIKTNQSKGFAFVLYKSPANAVDAYRAMEKKFFQGRLLHIIAGAAKRENKLDEFAIAKLPLKKQLELKKKSSATNSFNWNSMYMNIDAVISSMAERLGVSKSELLDPASTDAAVKQAHAETQVIQETKQYFKDNCVNLEAFGKNPKYKQKDDKVILIKNFPYGTTQEEITKMFGEFGELRRVLMPPAGTIAIVEFVQAPIARAAYSSMAYRRFRNTVLFLEKAPKDLLDPGFVPAGTSTAPTTGTGPDTKVPKVSAQEFLQPDEAEEVDTTTLYVRNLNFSTTTATLTKVFSSIDGFRKATVKMKNDPKKPGATLSMGFGFVEFKTKAQAHAAMAAMNGYTLDGYQLLVKASHRGADAAAERRKDDIAKKAVGNKTKVILKNLPFEATEKDIRRLVAPYGKLKAVRLPKKFGSRSSGFAFAEFISSKEAATAMDTLKDTHFLGRKLVLEWSSQDAVSAEEEIEKMQKKAGRQSSLMATQALRESNKRRKFNIDGGGEVD</sequence>
<evidence type="ECO:0000313" key="12">
    <source>
        <dbReference type="EMBL" id="RPB25259.1"/>
    </source>
</evidence>
<dbReference type="InterPro" id="IPR051945">
    <property type="entry name" value="RRM_MRD1_RNA_proc_ribogen"/>
</dbReference>
<evidence type="ECO:0000256" key="8">
    <source>
        <dbReference type="ARBA" id="ARBA00023274"/>
    </source>
</evidence>
<feature type="region of interest" description="Disordered" evidence="10">
    <location>
        <begin position="816"/>
        <end position="848"/>
    </location>
</feature>
<dbReference type="CDD" id="cd12565">
    <property type="entry name" value="RRM1_MRD1"/>
    <property type="match status" value="1"/>
</dbReference>
<dbReference type="AlphaFoldDB" id="A0A3N4LUL3"/>
<dbReference type="EMBL" id="ML121538">
    <property type="protein sequence ID" value="RPB25259.1"/>
    <property type="molecule type" value="Genomic_DNA"/>
</dbReference>
<dbReference type="Proteomes" id="UP000267821">
    <property type="component" value="Unassembled WGS sequence"/>
</dbReference>
<evidence type="ECO:0000256" key="9">
    <source>
        <dbReference type="PROSITE-ProRule" id="PRU00176"/>
    </source>
</evidence>
<gene>
    <name evidence="12" type="ORF">L211DRAFT_867255</name>
</gene>
<evidence type="ECO:0000256" key="1">
    <source>
        <dbReference type="ARBA" id="ARBA00004123"/>
    </source>
</evidence>
<name>A0A3N4LUL3_9PEZI</name>
<evidence type="ECO:0000256" key="6">
    <source>
        <dbReference type="ARBA" id="ARBA00022884"/>
    </source>
</evidence>
<dbReference type="Pfam" id="PF00076">
    <property type="entry name" value="RRM_1"/>
    <property type="match status" value="5"/>
</dbReference>
<dbReference type="PROSITE" id="PS50102">
    <property type="entry name" value="RRM"/>
    <property type="match status" value="5"/>
</dbReference>
<protein>
    <recommendedName>
        <fullName evidence="3">Multiple RNA-binding domain-containing protein 1</fullName>
    </recommendedName>
</protein>
<comment type="similarity">
    <text evidence="2">Belongs to the RRM MRD1 family.</text>
</comment>